<dbReference type="Proteomes" id="UP001215598">
    <property type="component" value="Unassembled WGS sequence"/>
</dbReference>
<evidence type="ECO:0000313" key="1">
    <source>
        <dbReference type="EMBL" id="KAJ7706596.1"/>
    </source>
</evidence>
<reference evidence="1" key="1">
    <citation type="submission" date="2023-03" db="EMBL/GenBank/DDBJ databases">
        <title>Massive genome expansion in bonnet fungi (Mycena s.s.) driven by repeated elements and novel gene families across ecological guilds.</title>
        <authorList>
            <consortium name="Lawrence Berkeley National Laboratory"/>
            <person name="Harder C.B."/>
            <person name="Miyauchi S."/>
            <person name="Viragh M."/>
            <person name="Kuo A."/>
            <person name="Thoen E."/>
            <person name="Andreopoulos B."/>
            <person name="Lu D."/>
            <person name="Skrede I."/>
            <person name="Drula E."/>
            <person name="Henrissat B."/>
            <person name="Morin E."/>
            <person name="Kohler A."/>
            <person name="Barry K."/>
            <person name="LaButti K."/>
            <person name="Morin E."/>
            <person name="Salamov A."/>
            <person name="Lipzen A."/>
            <person name="Mereny Z."/>
            <person name="Hegedus B."/>
            <person name="Baldrian P."/>
            <person name="Stursova M."/>
            <person name="Weitz H."/>
            <person name="Taylor A."/>
            <person name="Grigoriev I.V."/>
            <person name="Nagy L.G."/>
            <person name="Martin F."/>
            <person name="Kauserud H."/>
        </authorList>
    </citation>
    <scope>NUCLEOTIDE SEQUENCE</scope>
    <source>
        <strain evidence="1">CBHHK182m</strain>
    </source>
</reference>
<dbReference type="InterPro" id="IPR015943">
    <property type="entry name" value="WD40/YVTN_repeat-like_dom_sf"/>
</dbReference>
<dbReference type="SMART" id="SM00320">
    <property type="entry name" value="WD40"/>
    <property type="match status" value="1"/>
</dbReference>
<name>A0AAD7M9G5_9AGAR</name>
<dbReference type="InterPro" id="IPR036322">
    <property type="entry name" value="WD40_repeat_dom_sf"/>
</dbReference>
<proteinExistence type="predicted"/>
<dbReference type="AlphaFoldDB" id="A0AAD7M9G5"/>
<accession>A0AAD7M9G5</accession>
<gene>
    <name evidence="1" type="ORF">B0H16DRAFT_1481905</name>
</gene>
<dbReference type="EMBL" id="JARKIB010000456">
    <property type="protein sequence ID" value="KAJ7706596.1"/>
    <property type="molecule type" value="Genomic_DNA"/>
</dbReference>
<dbReference type="InterPro" id="IPR001680">
    <property type="entry name" value="WD40_rpt"/>
</dbReference>
<dbReference type="SUPFAM" id="SSF50978">
    <property type="entry name" value="WD40 repeat-like"/>
    <property type="match status" value="1"/>
</dbReference>
<sequence length="143" mass="15463">MTSNYRQHGIQGHLGRLFCIVATDDGKYLASGGHDGTRLWDLQCMSEIPGRPAIAGTQGSTTAIAWASRDNDPGETLFYGTVHGHLVCWRQMHWVHSALGLLPRLPWGRGGHEARNGPTTSNNIVAPWALCSADGLHNILSPA</sequence>
<comment type="caution">
    <text evidence="1">The sequence shown here is derived from an EMBL/GenBank/DDBJ whole genome shotgun (WGS) entry which is preliminary data.</text>
</comment>
<keyword evidence="2" id="KW-1185">Reference proteome</keyword>
<evidence type="ECO:0000313" key="2">
    <source>
        <dbReference type="Proteomes" id="UP001215598"/>
    </source>
</evidence>
<dbReference type="Gene3D" id="2.130.10.10">
    <property type="entry name" value="YVTN repeat-like/Quinoprotein amine dehydrogenase"/>
    <property type="match status" value="1"/>
</dbReference>
<protein>
    <submittedName>
        <fullName evidence="1">Uncharacterized protein</fullName>
    </submittedName>
</protein>
<organism evidence="1 2">
    <name type="scientific">Mycena metata</name>
    <dbReference type="NCBI Taxonomy" id="1033252"/>
    <lineage>
        <taxon>Eukaryota</taxon>
        <taxon>Fungi</taxon>
        <taxon>Dikarya</taxon>
        <taxon>Basidiomycota</taxon>
        <taxon>Agaricomycotina</taxon>
        <taxon>Agaricomycetes</taxon>
        <taxon>Agaricomycetidae</taxon>
        <taxon>Agaricales</taxon>
        <taxon>Marasmiineae</taxon>
        <taxon>Mycenaceae</taxon>
        <taxon>Mycena</taxon>
    </lineage>
</organism>